<dbReference type="GO" id="GO:0008168">
    <property type="term" value="F:methyltransferase activity"/>
    <property type="evidence" value="ECO:0007669"/>
    <property type="project" value="UniProtKB-KW"/>
</dbReference>
<dbReference type="InterPro" id="IPR029063">
    <property type="entry name" value="SAM-dependent_MTases_sf"/>
</dbReference>
<accession>A0A917AYI0</accession>
<evidence type="ECO:0000313" key="3">
    <source>
        <dbReference type="EMBL" id="GGF07452.1"/>
    </source>
</evidence>
<dbReference type="CDD" id="cd02440">
    <property type="entry name" value="AdoMet_MTases"/>
    <property type="match status" value="1"/>
</dbReference>
<evidence type="ECO:0000259" key="2">
    <source>
        <dbReference type="Pfam" id="PF13649"/>
    </source>
</evidence>
<keyword evidence="3" id="KW-0489">Methyltransferase</keyword>
<name>A0A917AYI0_HALAA</name>
<feature type="domain" description="Methyltransferase" evidence="2">
    <location>
        <begin position="40"/>
        <end position="132"/>
    </location>
</feature>
<dbReference type="Gene3D" id="3.40.50.150">
    <property type="entry name" value="Vaccinia Virus protein VP39"/>
    <property type="match status" value="1"/>
</dbReference>
<protein>
    <submittedName>
        <fullName evidence="3">Methyltransferase YqeM</fullName>
    </submittedName>
</protein>
<dbReference type="Pfam" id="PF13649">
    <property type="entry name" value="Methyltransf_25"/>
    <property type="match status" value="1"/>
</dbReference>
<organism evidence="3 4">
    <name type="scientific">Halobacillus andaensis</name>
    <dbReference type="NCBI Taxonomy" id="1176239"/>
    <lineage>
        <taxon>Bacteria</taxon>
        <taxon>Bacillati</taxon>
        <taxon>Bacillota</taxon>
        <taxon>Bacilli</taxon>
        <taxon>Bacillales</taxon>
        <taxon>Bacillaceae</taxon>
        <taxon>Halobacillus</taxon>
    </lineage>
</organism>
<proteinExistence type="predicted"/>
<dbReference type="SUPFAM" id="SSF53335">
    <property type="entry name" value="S-adenosyl-L-methionine-dependent methyltransferases"/>
    <property type="match status" value="1"/>
</dbReference>
<dbReference type="EMBL" id="BMEL01000001">
    <property type="protein sequence ID" value="GGF07452.1"/>
    <property type="molecule type" value="Genomic_DNA"/>
</dbReference>
<reference evidence="3" key="1">
    <citation type="journal article" date="2014" name="Int. J. Syst. Evol. Microbiol.">
        <title>Complete genome sequence of Corynebacterium casei LMG S-19264T (=DSM 44701T), isolated from a smear-ripened cheese.</title>
        <authorList>
            <consortium name="US DOE Joint Genome Institute (JGI-PGF)"/>
            <person name="Walter F."/>
            <person name="Albersmeier A."/>
            <person name="Kalinowski J."/>
            <person name="Ruckert C."/>
        </authorList>
    </citation>
    <scope>NUCLEOTIDE SEQUENCE</scope>
    <source>
        <strain evidence="3">CGMCC 1.12153</strain>
    </source>
</reference>
<dbReference type="AlphaFoldDB" id="A0A917AYI0"/>
<sequence>MSYHRMAEVYDRLMEDAPYTDWVSWTKEVMAQHHPAANKILDLGCGTGEITTRLADSYQMTGVDLSEDMLAIAANKDKHHQIQWLLQDISQLNGLSDYDAVISFCDVMNYIVKEEQLLSVFKNAYTALQSNGLFLFDVHSMEHIANDLIDQTFAEVYDDLSYIWFCDQGEEQGTVEHDLTFFVKNGEVFERFDETHYQKGYSIDFLKEQLRQVGFNILAIHSDFSYESSIEGDRLFFICQKV</sequence>
<dbReference type="GO" id="GO:0032259">
    <property type="term" value="P:methylation"/>
    <property type="evidence" value="ECO:0007669"/>
    <property type="project" value="UniProtKB-KW"/>
</dbReference>
<reference evidence="3" key="2">
    <citation type="submission" date="2020-09" db="EMBL/GenBank/DDBJ databases">
        <authorList>
            <person name="Sun Q."/>
            <person name="Zhou Y."/>
        </authorList>
    </citation>
    <scope>NUCLEOTIDE SEQUENCE</scope>
    <source>
        <strain evidence="3">CGMCC 1.12153</strain>
    </source>
</reference>
<keyword evidence="4" id="KW-1185">Reference proteome</keyword>
<dbReference type="InterPro" id="IPR041698">
    <property type="entry name" value="Methyltransf_25"/>
</dbReference>
<dbReference type="Proteomes" id="UP000660110">
    <property type="component" value="Unassembled WGS sequence"/>
</dbReference>
<keyword evidence="1" id="KW-0808">Transferase</keyword>
<dbReference type="Gene3D" id="2.20.25.110">
    <property type="entry name" value="S-adenosyl-L-methionine-dependent methyltransferases"/>
    <property type="match status" value="1"/>
</dbReference>
<dbReference type="PANTHER" id="PTHR43861">
    <property type="entry name" value="TRANS-ACONITATE 2-METHYLTRANSFERASE-RELATED"/>
    <property type="match status" value="1"/>
</dbReference>
<gene>
    <name evidence="3" type="primary">yqeM</name>
    <name evidence="3" type="ORF">GCM10010954_02350</name>
</gene>
<evidence type="ECO:0000313" key="4">
    <source>
        <dbReference type="Proteomes" id="UP000660110"/>
    </source>
</evidence>
<dbReference type="RefSeq" id="WP_188375636.1">
    <property type="nucleotide sequence ID" value="NZ_BMEL01000001.1"/>
</dbReference>
<evidence type="ECO:0000256" key="1">
    <source>
        <dbReference type="ARBA" id="ARBA00022679"/>
    </source>
</evidence>
<comment type="caution">
    <text evidence="3">The sequence shown here is derived from an EMBL/GenBank/DDBJ whole genome shotgun (WGS) entry which is preliminary data.</text>
</comment>